<dbReference type="GO" id="GO:0003677">
    <property type="term" value="F:DNA binding"/>
    <property type="evidence" value="ECO:0007669"/>
    <property type="project" value="InterPro"/>
</dbReference>
<dbReference type="GO" id="GO:0006313">
    <property type="term" value="P:DNA transposition"/>
    <property type="evidence" value="ECO:0007669"/>
    <property type="project" value="InterPro"/>
</dbReference>
<dbReference type="GO" id="GO:0004803">
    <property type="term" value="F:transposase activity"/>
    <property type="evidence" value="ECO:0007669"/>
    <property type="project" value="InterPro"/>
</dbReference>
<dbReference type="Pfam" id="PF01527">
    <property type="entry name" value="HTH_Tnp_1"/>
    <property type="match status" value="1"/>
</dbReference>
<organism evidence="1 2">
    <name type="scientific">Lichenicola cladoniae</name>
    <dbReference type="NCBI Taxonomy" id="1484109"/>
    <lineage>
        <taxon>Bacteria</taxon>
        <taxon>Pseudomonadati</taxon>
        <taxon>Pseudomonadota</taxon>
        <taxon>Alphaproteobacteria</taxon>
        <taxon>Acetobacterales</taxon>
        <taxon>Acetobacteraceae</taxon>
        <taxon>Lichenicola</taxon>
    </lineage>
</organism>
<keyword evidence="1" id="KW-0614">Plasmid</keyword>
<reference evidence="1 2" key="1">
    <citation type="journal article" date="2014" name="World J. Microbiol. Biotechnol.">
        <title>Biodiversity and physiological characteristics of Antarctic and Arctic lichens-associated bacteria.</title>
        <authorList>
            <person name="Lee Y.M."/>
            <person name="Kim E.H."/>
            <person name="Lee H.K."/>
            <person name="Hong S.G."/>
        </authorList>
    </citation>
    <scope>NUCLEOTIDE SEQUENCE [LARGE SCALE GENOMIC DNA]</scope>
    <source>
        <strain evidence="1 2">PAMC 26569</strain>
        <plasmid evidence="1">unnamed4</plasmid>
    </source>
</reference>
<geneLocation type="plasmid" evidence="1 2">
    <name>unnamed4</name>
</geneLocation>
<dbReference type="InterPro" id="IPR002514">
    <property type="entry name" value="Transposase_8"/>
</dbReference>
<name>A0A6M8HZ03_9PROT</name>
<dbReference type="KEGG" id="lck:HN018_26980"/>
<gene>
    <name evidence="1" type="ORF">HN018_26980</name>
</gene>
<evidence type="ECO:0000313" key="1">
    <source>
        <dbReference type="EMBL" id="QKE93769.1"/>
    </source>
</evidence>
<dbReference type="EMBL" id="CP053711">
    <property type="protein sequence ID" value="QKE93769.1"/>
    <property type="molecule type" value="Genomic_DNA"/>
</dbReference>
<accession>A0A6M8HZ03</accession>
<evidence type="ECO:0000313" key="2">
    <source>
        <dbReference type="Proteomes" id="UP000500767"/>
    </source>
</evidence>
<dbReference type="AlphaFoldDB" id="A0A6M8HZ03"/>
<protein>
    <submittedName>
        <fullName evidence="1">Transposase</fullName>
    </submittedName>
</protein>
<keyword evidence="2" id="KW-1185">Reference proteome</keyword>
<proteinExistence type="predicted"/>
<dbReference type="Proteomes" id="UP000500767">
    <property type="component" value="Plasmid unnamed4"/>
</dbReference>
<sequence length="91" mass="9746">MHHIENLPGAVVADVSRQFEVSTSLIYKWRRHATAETGMSYAPAVLLSELAPIASAADTTAITMDLVNGAQVRIDAQASPALVTATLQAWR</sequence>